<feature type="compositionally biased region" description="Polar residues" evidence="1">
    <location>
        <begin position="1"/>
        <end position="13"/>
    </location>
</feature>
<evidence type="ECO:0000313" key="3">
    <source>
        <dbReference type="EMBL" id="WJZ87184.1"/>
    </source>
</evidence>
<feature type="transmembrane region" description="Helical" evidence="2">
    <location>
        <begin position="116"/>
        <end position="147"/>
    </location>
</feature>
<evidence type="ECO:0000313" key="4">
    <source>
        <dbReference type="Proteomes" id="UP001227230"/>
    </source>
</evidence>
<proteinExistence type="predicted"/>
<feature type="region of interest" description="Disordered" evidence="1">
    <location>
        <begin position="1"/>
        <end position="20"/>
    </location>
</feature>
<protein>
    <recommendedName>
        <fullName evidence="5">Diacylglycerol kinase 1</fullName>
    </recommendedName>
</protein>
<keyword evidence="2" id="KW-0472">Membrane</keyword>
<evidence type="ECO:0000256" key="2">
    <source>
        <dbReference type="SAM" id="Phobius"/>
    </source>
</evidence>
<feature type="transmembrane region" description="Helical" evidence="2">
    <location>
        <begin position="43"/>
        <end position="62"/>
    </location>
</feature>
<gene>
    <name evidence="3" type="ORF">VitviT2T_006585</name>
</gene>
<reference evidence="3 4" key="1">
    <citation type="journal article" date="2023" name="Hortic Res">
        <title>The complete reference genome for grapevine (Vitis vinifera L.) genetics and breeding.</title>
        <authorList>
            <person name="Shi X."/>
            <person name="Cao S."/>
            <person name="Wang X."/>
            <person name="Huang S."/>
            <person name="Wang Y."/>
            <person name="Liu Z."/>
            <person name="Liu W."/>
            <person name="Leng X."/>
            <person name="Peng Y."/>
            <person name="Wang N."/>
            <person name="Wang Y."/>
            <person name="Ma Z."/>
            <person name="Xu X."/>
            <person name="Zhang F."/>
            <person name="Xue H."/>
            <person name="Zhong H."/>
            <person name="Wang Y."/>
            <person name="Zhang K."/>
            <person name="Velt A."/>
            <person name="Avia K."/>
            <person name="Holtgrawe D."/>
            <person name="Grimplet J."/>
            <person name="Matus J.T."/>
            <person name="Ware D."/>
            <person name="Wu X."/>
            <person name="Wang H."/>
            <person name="Liu C."/>
            <person name="Fang Y."/>
            <person name="Rustenholz C."/>
            <person name="Cheng Z."/>
            <person name="Xiao H."/>
            <person name="Zhou Y."/>
        </authorList>
    </citation>
    <scope>NUCLEOTIDE SEQUENCE [LARGE SCALE GENOMIC DNA]</scope>
    <source>
        <strain evidence="4">cv. Pinot noir / PN40024</strain>
        <tissue evidence="3">Leaf</tissue>
    </source>
</reference>
<dbReference type="EMBL" id="CP126652">
    <property type="protein sequence ID" value="WJZ87184.1"/>
    <property type="molecule type" value="Genomic_DNA"/>
</dbReference>
<organism evidence="3 4">
    <name type="scientific">Vitis vinifera</name>
    <name type="common">Grape</name>
    <dbReference type="NCBI Taxonomy" id="29760"/>
    <lineage>
        <taxon>Eukaryota</taxon>
        <taxon>Viridiplantae</taxon>
        <taxon>Streptophyta</taxon>
        <taxon>Embryophyta</taxon>
        <taxon>Tracheophyta</taxon>
        <taxon>Spermatophyta</taxon>
        <taxon>Magnoliopsida</taxon>
        <taxon>eudicotyledons</taxon>
        <taxon>Gunneridae</taxon>
        <taxon>Pentapetalae</taxon>
        <taxon>rosids</taxon>
        <taxon>Vitales</taxon>
        <taxon>Vitaceae</taxon>
        <taxon>Viteae</taxon>
        <taxon>Vitis</taxon>
    </lineage>
</organism>
<accession>A0ABY9BWT4</accession>
<keyword evidence="2" id="KW-1133">Transmembrane helix</keyword>
<sequence length="149" mass="15614">MIDETSLTSNSGRQKAKASFGGIEGDVKKKASNIAKPPKKCSFHQGFTILILVACAALSLAINEHGLKEGLRCGIFLVAVFLVNDVPAVIVVGLPFSEDENGNQEFNSSKTKADDIVNAVGGIVVAALTIVVVASSIADGLLLHLLLWL</sequence>
<name>A0ABY9BWT4_VITVI</name>
<feature type="transmembrane region" description="Helical" evidence="2">
    <location>
        <begin position="74"/>
        <end position="96"/>
    </location>
</feature>
<evidence type="ECO:0000256" key="1">
    <source>
        <dbReference type="SAM" id="MobiDB-lite"/>
    </source>
</evidence>
<keyword evidence="2" id="KW-0812">Transmembrane</keyword>
<dbReference type="Proteomes" id="UP001227230">
    <property type="component" value="Chromosome 5"/>
</dbReference>
<evidence type="ECO:0008006" key="5">
    <source>
        <dbReference type="Google" id="ProtNLM"/>
    </source>
</evidence>
<keyword evidence="4" id="KW-1185">Reference proteome</keyword>